<evidence type="ECO:0000313" key="1">
    <source>
        <dbReference type="Proteomes" id="UP000095286"/>
    </source>
</evidence>
<sequence>MRNESQNSDNDDQYSVVKSNSNAFPSIREFNPNDADGAPLRKRMKKTFGDPGTTNVPPPTVIVDLVQHYHEAAPVESYDDAAPIQQSNFQQEDDMYSVDVGESYGGYIPTPITDTDNGEDANYKSERTEEEKIQDLLNDPNDFLQKVSENLQTWQRGCHIEQINVETEYVEEEPPLLEFHGEAMPSEDDDEDLFDRAAGIKKKKDKNAVVIPEEEAAPLNDAIELDYYNADLNIKGALNDKWLIDTDNSDGFALAWGGVRSNYGIKYDRSLPNFCKKYCFQVKMVEHLQIKHVPFEERDPYDLLLGWSLEDKSHIVGSFHGSYGFSSRELRSSNRIFSEYGESFGIGDVVTTVLDISRGQISYYKNEKFLGVAFDSTIYKEGDVIFAHIAIKNCKVKVNFGHGSQEDFPVEYIPNGASLISSIGCIQEMVRGREPLANKSDCTVLMTVGLPGAGKTTWVKQYLRDHPEEHWVLISAENLLEKMRVDGIERKRVNNGRWDMVMGLTGKAIYKSIGLACRRKHNYIIDGSHVSKEARKRKFLPFQDFLRKCIVIIPPDEELLHRQMKQAKHDTPQMPAEAMLELKATFAMPSLEDEPVEDILFVEPEMASHAIKIIERYNKEGEPWLAQKHKQKRMKYTNSH</sequence>
<dbReference type="Proteomes" id="UP000095286">
    <property type="component" value="Unplaced"/>
</dbReference>
<organism evidence="1 2">
    <name type="scientific">Rhabditophanes sp. KR3021</name>
    <dbReference type="NCBI Taxonomy" id="114890"/>
    <lineage>
        <taxon>Eukaryota</taxon>
        <taxon>Metazoa</taxon>
        <taxon>Ecdysozoa</taxon>
        <taxon>Nematoda</taxon>
        <taxon>Chromadorea</taxon>
        <taxon>Rhabditida</taxon>
        <taxon>Tylenchina</taxon>
        <taxon>Panagrolaimomorpha</taxon>
        <taxon>Strongyloidoidea</taxon>
        <taxon>Alloionematidae</taxon>
        <taxon>Rhabditophanes</taxon>
    </lineage>
</organism>
<name>A0AC35UI24_9BILA</name>
<evidence type="ECO:0000313" key="2">
    <source>
        <dbReference type="WBParaSite" id="RSKR_0001177900.1"/>
    </source>
</evidence>
<protein>
    <submittedName>
        <fullName evidence="2">SPRY domain-containing protein</fullName>
    </submittedName>
</protein>
<accession>A0AC35UI24</accession>
<reference evidence="2" key="1">
    <citation type="submission" date="2016-11" db="UniProtKB">
        <authorList>
            <consortium name="WormBaseParasite"/>
        </authorList>
    </citation>
    <scope>IDENTIFICATION</scope>
    <source>
        <strain evidence="2">KR3021</strain>
    </source>
</reference>
<proteinExistence type="predicted"/>
<dbReference type="WBParaSite" id="RSKR_0001177900.1">
    <property type="protein sequence ID" value="RSKR_0001177900.1"/>
    <property type="gene ID" value="RSKR_0001177900"/>
</dbReference>